<keyword evidence="2" id="KW-0732">Signal</keyword>
<sequence length="86" mass="9393">MRTLPSPLRPALIALVALACALLTACADNPPRQSEVDYRSRPSSSTQGASRPAEGSGQRLTIESGEGEQLNLPWFIQDTQDWINRN</sequence>
<dbReference type="Proteomes" id="UP000216354">
    <property type="component" value="Unassembled WGS sequence"/>
</dbReference>
<feature type="region of interest" description="Disordered" evidence="1">
    <location>
        <begin position="29"/>
        <end position="66"/>
    </location>
</feature>
<evidence type="ECO:0000313" key="4">
    <source>
        <dbReference type="Proteomes" id="UP000216354"/>
    </source>
</evidence>
<gene>
    <name evidence="3" type="ORF">CAL27_24065</name>
</gene>
<feature type="signal peptide" evidence="2">
    <location>
        <begin position="1"/>
        <end position="27"/>
    </location>
</feature>
<evidence type="ECO:0000313" key="3">
    <source>
        <dbReference type="EMBL" id="OZI55726.1"/>
    </source>
</evidence>
<dbReference type="EMBL" id="NEVR01000007">
    <property type="protein sequence ID" value="OZI55726.1"/>
    <property type="molecule type" value="Genomic_DNA"/>
</dbReference>
<keyword evidence="4" id="KW-1185">Reference proteome</keyword>
<organism evidence="3 4">
    <name type="scientific">Bordetella genomosp. 1</name>
    <dbReference type="NCBI Taxonomy" id="1395607"/>
    <lineage>
        <taxon>Bacteria</taxon>
        <taxon>Pseudomonadati</taxon>
        <taxon>Pseudomonadota</taxon>
        <taxon>Betaproteobacteria</taxon>
        <taxon>Burkholderiales</taxon>
        <taxon>Alcaligenaceae</taxon>
        <taxon>Bordetella</taxon>
    </lineage>
</organism>
<reference evidence="3 4" key="1">
    <citation type="submission" date="2017-05" db="EMBL/GenBank/DDBJ databases">
        <title>Complete and WGS of Bordetella genogroups.</title>
        <authorList>
            <person name="Spilker T."/>
            <person name="Lipuma J."/>
        </authorList>
    </citation>
    <scope>NUCLEOTIDE SEQUENCE [LARGE SCALE GENOMIC DNA]</scope>
    <source>
        <strain evidence="3 4">AU9795</strain>
    </source>
</reference>
<feature type="chain" id="PRO_5045854804" description="Lipoprotein" evidence="2">
    <location>
        <begin position="28"/>
        <end position="86"/>
    </location>
</feature>
<comment type="caution">
    <text evidence="3">The sequence shown here is derived from an EMBL/GenBank/DDBJ whole genome shotgun (WGS) entry which is preliminary data.</text>
</comment>
<proteinExistence type="predicted"/>
<evidence type="ECO:0008006" key="5">
    <source>
        <dbReference type="Google" id="ProtNLM"/>
    </source>
</evidence>
<evidence type="ECO:0000256" key="2">
    <source>
        <dbReference type="SAM" id="SignalP"/>
    </source>
</evidence>
<protein>
    <recommendedName>
        <fullName evidence="5">Lipoprotein</fullName>
    </recommendedName>
</protein>
<name>A0ABX4EST4_9BORD</name>
<dbReference type="RefSeq" id="WP_094833024.1">
    <property type="nucleotide sequence ID" value="NZ_NEVR01000007.1"/>
</dbReference>
<accession>A0ABX4EST4</accession>
<dbReference type="PROSITE" id="PS51257">
    <property type="entry name" value="PROKAR_LIPOPROTEIN"/>
    <property type="match status" value="1"/>
</dbReference>
<evidence type="ECO:0000256" key="1">
    <source>
        <dbReference type="SAM" id="MobiDB-lite"/>
    </source>
</evidence>